<dbReference type="InterPro" id="IPR017900">
    <property type="entry name" value="4Fe4S_Fe_S_CS"/>
</dbReference>
<proteinExistence type="predicted"/>
<dbReference type="InterPro" id="IPR017896">
    <property type="entry name" value="4Fe4S_Fe-S-bd"/>
</dbReference>
<gene>
    <name evidence="8" type="ORF">S01H1_64494</name>
</gene>
<evidence type="ECO:0000313" key="8">
    <source>
        <dbReference type="EMBL" id="GAG29801.1"/>
    </source>
</evidence>
<organism evidence="8">
    <name type="scientific">marine sediment metagenome</name>
    <dbReference type="NCBI Taxonomy" id="412755"/>
    <lineage>
        <taxon>unclassified sequences</taxon>
        <taxon>metagenomes</taxon>
        <taxon>ecological metagenomes</taxon>
    </lineage>
</organism>
<accession>X0XYH2</accession>
<dbReference type="Gene3D" id="3.30.70.20">
    <property type="match status" value="1"/>
</dbReference>
<reference evidence="8" key="1">
    <citation type="journal article" date="2014" name="Front. Microbiol.">
        <title>High frequency of phylogenetically diverse reductive dehalogenase-homologous genes in deep subseafloor sedimentary metagenomes.</title>
        <authorList>
            <person name="Kawai M."/>
            <person name="Futagami T."/>
            <person name="Toyoda A."/>
            <person name="Takaki Y."/>
            <person name="Nishi S."/>
            <person name="Hori S."/>
            <person name="Arai W."/>
            <person name="Tsubouchi T."/>
            <person name="Morono Y."/>
            <person name="Uchiyama I."/>
            <person name="Ito T."/>
            <person name="Fujiyama A."/>
            <person name="Inagaki F."/>
            <person name="Takami H."/>
        </authorList>
    </citation>
    <scope>NUCLEOTIDE SEQUENCE</scope>
    <source>
        <strain evidence="8">Expedition CK06-06</strain>
    </source>
</reference>
<dbReference type="PROSITE" id="PS51379">
    <property type="entry name" value="4FE4S_FER_2"/>
    <property type="match status" value="2"/>
</dbReference>
<comment type="caution">
    <text evidence="8">The sequence shown here is derived from an EMBL/GenBank/DDBJ whole genome shotgun (WGS) entry which is preliminary data.</text>
</comment>
<feature type="compositionally biased region" description="Basic residues" evidence="6">
    <location>
        <begin position="224"/>
        <end position="239"/>
    </location>
</feature>
<dbReference type="InterPro" id="IPR003813">
    <property type="entry name" value="MvhD/FlpD"/>
</dbReference>
<dbReference type="Pfam" id="PF02662">
    <property type="entry name" value="FlpD"/>
    <property type="match status" value="1"/>
</dbReference>
<evidence type="ECO:0000259" key="7">
    <source>
        <dbReference type="PROSITE" id="PS51379"/>
    </source>
</evidence>
<dbReference type="Pfam" id="PF14697">
    <property type="entry name" value="Fer4_21"/>
    <property type="match status" value="1"/>
</dbReference>
<evidence type="ECO:0000256" key="1">
    <source>
        <dbReference type="ARBA" id="ARBA00022485"/>
    </source>
</evidence>
<evidence type="ECO:0000256" key="4">
    <source>
        <dbReference type="ARBA" id="ARBA00023004"/>
    </source>
</evidence>
<feature type="domain" description="4Fe-4S ferredoxin-type" evidence="7">
    <location>
        <begin position="9"/>
        <end position="38"/>
    </location>
</feature>
<keyword evidence="2" id="KW-0479">Metal-binding</keyword>
<evidence type="ECO:0000256" key="3">
    <source>
        <dbReference type="ARBA" id="ARBA00023002"/>
    </source>
</evidence>
<feature type="non-terminal residue" evidence="8">
    <location>
        <position position="1"/>
    </location>
</feature>
<feature type="domain" description="4Fe-4S ferredoxin-type" evidence="7">
    <location>
        <begin position="39"/>
        <end position="68"/>
    </location>
</feature>
<keyword evidence="4" id="KW-0408">Iron</keyword>
<evidence type="ECO:0000256" key="2">
    <source>
        <dbReference type="ARBA" id="ARBA00022723"/>
    </source>
</evidence>
<feature type="region of interest" description="Disordered" evidence="6">
    <location>
        <begin position="217"/>
        <end position="239"/>
    </location>
</feature>
<keyword evidence="1" id="KW-0004">4Fe-4S</keyword>
<dbReference type="GO" id="GO:0016491">
    <property type="term" value="F:oxidoreductase activity"/>
    <property type="evidence" value="ECO:0007669"/>
    <property type="project" value="UniProtKB-KW"/>
</dbReference>
<dbReference type="PANTHER" id="PTHR43687">
    <property type="entry name" value="ADENYLYLSULFATE REDUCTASE, BETA SUBUNIT"/>
    <property type="match status" value="1"/>
</dbReference>
<protein>
    <recommendedName>
        <fullName evidence="7">4Fe-4S ferredoxin-type domain-containing protein</fullName>
    </recommendedName>
</protein>
<dbReference type="GO" id="GO:0051539">
    <property type="term" value="F:4 iron, 4 sulfur cluster binding"/>
    <property type="evidence" value="ECO:0007669"/>
    <property type="project" value="UniProtKB-KW"/>
</dbReference>
<dbReference type="PROSITE" id="PS00198">
    <property type="entry name" value="4FE4S_FER_1"/>
    <property type="match status" value="1"/>
</dbReference>
<dbReference type="GO" id="GO:0046872">
    <property type="term" value="F:metal ion binding"/>
    <property type="evidence" value="ECO:0007669"/>
    <property type="project" value="UniProtKB-KW"/>
</dbReference>
<dbReference type="SUPFAM" id="SSF54862">
    <property type="entry name" value="4Fe-4S ferredoxins"/>
    <property type="match status" value="1"/>
</dbReference>
<keyword evidence="3" id="KW-0560">Oxidoreductase</keyword>
<name>X0XYH2_9ZZZZ</name>
<evidence type="ECO:0000256" key="5">
    <source>
        <dbReference type="ARBA" id="ARBA00023014"/>
    </source>
</evidence>
<evidence type="ECO:0000256" key="6">
    <source>
        <dbReference type="SAM" id="MobiDB-lite"/>
    </source>
</evidence>
<dbReference type="EMBL" id="BARS01042514">
    <property type="protein sequence ID" value="GAG29801.1"/>
    <property type="molecule type" value="Genomic_DNA"/>
</dbReference>
<dbReference type="PANTHER" id="PTHR43687:SF1">
    <property type="entry name" value="FERREDOXIN III"/>
    <property type="match status" value="1"/>
</dbReference>
<keyword evidence="5" id="KW-0411">Iron-sulfur</keyword>
<dbReference type="AlphaFoldDB" id="X0XYH2"/>
<dbReference type="InterPro" id="IPR050572">
    <property type="entry name" value="Fe-S_Ferredoxin"/>
</dbReference>
<sequence>AGQIQIEAITSRIDEQACKKCGLCAAVCPYGAIVWKKGEVATVIEAACAGCGSCGATCQFGAITMRHFTDDQLIAQVHAVLAEQPQEKVFVFACNWCSYAGGDMAGISRMKYPASNRVVRTMCSARVSEEMVLEAFRCGAPVVLVSGCHYADCHYINANRQTVVRVQRLWDKLEKAGVRPERLQLEWISAAEGQKFAKVMGLMEELRKTVTMAEIEHGKEALRPKPKKAAKKKQAAVAS</sequence>